<dbReference type="PANTHER" id="PTHR13604:SF0">
    <property type="entry name" value="ABASIC SITE PROCESSING PROTEIN HMCES"/>
    <property type="match status" value="1"/>
</dbReference>
<evidence type="ECO:0000313" key="9">
    <source>
        <dbReference type="EMBL" id="AET68374.1"/>
    </source>
</evidence>
<evidence type="ECO:0000256" key="8">
    <source>
        <dbReference type="RuleBase" id="RU364100"/>
    </source>
</evidence>
<dbReference type="RefSeq" id="WP_014185182.1">
    <property type="nucleotide sequence ID" value="NC_016584.1"/>
</dbReference>
<dbReference type="Gene3D" id="3.90.1680.10">
    <property type="entry name" value="SOS response associated peptidase-like"/>
    <property type="match status" value="1"/>
</dbReference>
<keyword evidence="7" id="KW-0456">Lyase</keyword>
<evidence type="ECO:0000256" key="3">
    <source>
        <dbReference type="ARBA" id="ARBA00022763"/>
    </source>
</evidence>
<dbReference type="GO" id="GO:0106300">
    <property type="term" value="P:protein-DNA covalent cross-linking repair"/>
    <property type="evidence" value="ECO:0007669"/>
    <property type="project" value="InterPro"/>
</dbReference>
<evidence type="ECO:0000313" key="10">
    <source>
        <dbReference type="Proteomes" id="UP000006346"/>
    </source>
</evidence>
<dbReference type="SUPFAM" id="SSF143081">
    <property type="entry name" value="BB1717-like"/>
    <property type="match status" value="1"/>
</dbReference>
<dbReference type="Proteomes" id="UP000006346">
    <property type="component" value="Chromosome"/>
</dbReference>
<dbReference type="Pfam" id="PF02586">
    <property type="entry name" value="SRAP"/>
    <property type="match status" value="1"/>
</dbReference>
<dbReference type="InterPro" id="IPR036590">
    <property type="entry name" value="SRAP-like"/>
</dbReference>
<dbReference type="GO" id="GO:0008233">
    <property type="term" value="F:peptidase activity"/>
    <property type="evidence" value="ECO:0007669"/>
    <property type="project" value="UniProtKB-KW"/>
</dbReference>
<proteinExistence type="inferred from homology"/>
<evidence type="ECO:0000256" key="1">
    <source>
        <dbReference type="ARBA" id="ARBA00008136"/>
    </source>
</evidence>
<evidence type="ECO:0000256" key="6">
    <source>
        <dbReference type="ARBA" id="ARBA00023125"/>
    </source>
</evidence>
<dbReference type="GO" id="GO:0003697">
    <property type="term" value="F:single-stranded DNA binding"/>
    <property type="evidence" value="ECO:0007669"/>
    <property type="project" value="InterPro"/>
</dbReference>
<name>G7WDP9_DESOD</name>
<dbReference type="EMBL" id="CP003108">
    <property type="protein sequence ID" value="AET68374.1"/>
    <property type="molecule type" value="Genomic_DNA"/>
</dbReference>
<keyword evidence="3" id="KW-0227">DNA damage</keyword>
<organism evidence="9 10">
    <name type="scientific">Desulfosporosinus orientis (strain ATCC 19365 / DSM 765 / NCIMB 8382 / VKM B-1628 / Singapore I)</name>
    <name type="common">Desulfotomaculum orientis</name>
    <dbReference type="NCBI Taxonomy" id="768706"/>
    <lineage>
        <taxon>Bacteria</taxon>
        <taxon>Bacillati</taxon>
        <taxon>Bacillota</taxon>
        <taxon>Clostridia</taxon>
        <taxon>Eubacteriales</taxon>
        <taxon>Desulfitobacteriaceae</taxon>
        <taxon>Desulfosporosinus</taxon>
    </lineage>
</organism>
<dbReference type="InterPro" id="IPR003738">
    <property type="entry name" value="SRAP"/>
</dbReference>
<dbReference type="KEGG" id="dor:Desor_2842"/>
<dbReference type="OrthoDB" id="9782620at2"/>
<reference evidence="9 10" key="2">
    <citation type="journal article" date="2012" name="J. Bacteriol.">
        <title>Complete genome sequences of Desulfosporosinus orientis DSM765T, Desulfosporosinus youngiae DSM17734T, Desulfosporosinus meridiei DSM13257T, and Desulfosporosinus acidiphilus DSM22704T.</title>
        <authorList>
            <person name="Pester M."/>
            <person name="Brambilla E."/>
            <person name="Alazard D."/>
            <person name="Rattei T."/>
            <person name="Weinmaier T."/>
            <person name="Han J."/>
            <person name="Lucas S."/>
            <person name="Lapidus A."/>
            <person name="Cheng J.F."/>
            <person name="Goodwin L."/>
            <person name="Pitluck S."/>
            <person name="Peters L."/>
            <person name="Ovchinnikova G."/>
            <person name="Teshima H."/>
            <person name="Detter J.C."/>
            <person name="Han C.S."/>
            <person name="Tapia R."/>
            <person name="Land M.L."/>
            <person name="Hauser L."/>
            <person name="Kyrpides N.C."/>
            <person name="Ivanova N.N."/>
            <person name="Pagani I."/>
            <person name="Huntmann M."/>
            <person name="Wei C.L."/>
            <person name="Davenport K.W."/>
            <person name="Daligault H."/>
            <person name="Chain P.S."/>
            <person name="Chen A."/>
            <person name="Mavromatis K."/>
            <person name="Markowitz V."/>
            <person name="Szeto E."/>
            <person name="Mikhailova N."/>
            <person name="Pati A."/>
            <person name="Wagner M."/>
            <person name="Woyke T."/>
            <person name="Ollivier B."/>
            <person name="Klenk H.P."/>
            <person name="Spring S."/>
            <person name="Loy A."/>
        </authorList>
    </citation>
    <scope>NUCLEOTIDE SEQUENCE [LARGE SCALE GENOMIC DNA]</scope>
    <source>
        <strain evidence="10">ATCC 19365 / DSM 765 / NCIMB 8382 / VKM B-1628</strain>
    </source>
</reference>
<keyword evidence="5" id="KW-0190">Covalent protein-DNA linkage</keyword>
<dbReference type="EC" id="3.4.-.-" evidence="8"/>
<protein>
    <recommendedName>
        <fullName evidence="8">Abasic site processing protein</fullName>
        <ecNumber evidence="8">3.4.-.-</ecNumber>
    </recommendedName>
</protein>
<dbReference type="HOGENOM" id="CLU_035990_6_2_9"/>
<dbReference type="PANTHER" id="PTHR13604">
    <property type="entry name" value="DC12-RELATED"/>
    <property type="match status" value="1"/>
</dbReference>
<evidence type="ECO:0000256" key="7">
    <source>
        <dbReference type="ARBA" id="ARBA00023239"/>
    </source>
</evidence>
<keyword evidence="2 8" id="KW-0645">Protease</keyword>
<dbReference type="PATRIC" id="fig|768706.3.peg.2849"/>
<gene>
    <name evidence="9" type="ordered locus">Desor_2842</name>
</gene>
<dbReference type="STRING" id="768706.Desor_2842"/>
<dbReference type="GO" id="GO:0006508">
    <property type="term" value="P:proteolysis"/>
    <property type="evidence" value="ECO:0007669"/>
    <property type="project" value="UniProtKB-KW"/>
</dbReference>
<keyword evidence="4 8" id="KW-0378">Hydrolase</keyword>
<sequence length="225" mass="26064">MCGRYSLTNSKSKEIMERFGPVQIEFEFEPRYNITPSQQVPVVINQNGNKRLLMFHWGLIPHWARDESVAHKLINARAETLTEKPSFRESFEQRRCLVLADGFYEWKKEGRVKIPYRIIMRDGKPFAFAGLWDTWLSPAGQRLNSCVIITTGSNTLMETIHSRMPVILPKNMESIWLDSAYPIHKVKALLKPFPSEEMSAYEVSSLVNSPRKDEPACIYPVNRLF</sequence>
<accession>G7WDP9</accession>
<evidence type="ECO:0000256" key="2">
    <source>
        <dbReference type="ARBA" id="ARBA00022670"/>
    </source>
</evidence>
<dbReference type="GO" id="GO:0016829">
    <property type="term" value="F:lyase activity"/>
    <property type="evidence" value="ECO:0007669"/>
    <property type="project" value="UniProtKB-KW"/>
</dbReference>
<reference evidence="10" key="1">
    <citation type="submission" date="2011-11" db="EMBL/GenBank/DDBJ databases">
        <title>Complete sequence of Desulfosporosinus orientis DSM 765.</title>
        <authorList>
            <person name="Lucas S."/>
            <person name="Han J."/>
            <person name="Lapidus A."/>
            <person name="Cheng J.-F."/>
            <person name="Goodwin L."/>
            <person name="Pitluck S."/>
            <person name="Peters L."/>
            <person name="Ovchinnikova G."/>
            <person name="Teshima H."/>
            <person name="Detter J.C."/>
            <person name="Han C."/>
            <person name="Tapia R."/>
            <person name="Land M."/>
            <person name="Hauser L."/>
            <person name="Kyrpides N."/>
            <person name="Ivanova N."/>
            <person name="Pagani I."/>
            <person name="Pester M."/>
            <person name="Spring S."/>
            <person name="Ollivier B."/>
            <person name="Rattei T."/>
            <person name="Klenk H.-P."/>
            <person name="Wagner M."/>
            <person name="Loy A."/>
            <person name="Woyke T."/>
        </authorList>
    </citation>
    <scope>NUCLEOTIDE SEQUENCE [LARGE SCALE GENOMIC DNA]</scope>
    <source>
        <strain evidence="10">ATCC 19365 / DSM 765 / NCIMB 8382 / VKM B-1628</strain>
    </source>
</reference>
<keyword evidence="10" id="KW-1185">Reference proteome</keyword>
<keyword evidence="6" id="KW-0238">DNA-binding</keyword>
<evidence type="ECO:0000256" key="4">
    <source>
        <dbReference type="ARBA" id="ARBA00022801"/>
    </source>
</evidence>
<comment type="similarity">
    <text evidence="1 8">Belongs to the SOS response-associated peptidase family.</text>
</comment>
<evidence type="ECO:0000256" key="5">
    <source>
        <dbReference type="ARBA" id="ARBA00023124"/>
    </source>
</evidence>
<dbReference type="AlphaFoldDB" id="G7WDP9"/>
<dbReference type="eggNOG" id="COG2135">
    <property type="taxonomic scope" value="Bacteria"/>
</dbReference>